<feature type="transmembrane region" description="Helical" evidence="1">
    <location>
        <begin position="21"/>
        <end position="38"/>
    </location>
</feature>
<evidence type="ECO:0000256" key="1">
    <source>
        <dbReference type="SAM" id="Phobius"/>
    </source>
</evidence>
<evidence type="ECO:0000313" key="2">
    <source>
        <dbReference type="EMBL" id="WAN68850.1"/>
    </source>
</evidence>
<reference evidence="2" key="1">
    <citation type="journal article" date="2017" name="Proc. Natl. Acad. Sci. U.S.A.">
        <title>Comparative genomics uncovers the prolific and distinctive metabolic potential of the cyanobacterial genus Moorea.</title>
        <authorList>
            <person name="Leao T."/>
            <person name="Castelao G."/>
            <person name="Korobeynikov A."/>
            <person name="Monroe E.A."/>
            <person name="Podell S."/>
            <person name="Glukhov E."/>
            <person name="Allen E.E."/>
            <person name="Gerwick W.H."/>
            <person name="Gerwick L."/>
        </authorList>
    </citation>
    <scope>NUCLEOTIDE SEQUENCE</scope>
    <source>
        <strain evidence="2">JHB</strain>
    </source>
</reference>
<reference evidence="2" key="2">
    <citation type="submission" date="2022-10" db="EMBL/GenBank/DDBJ databases">
        <authorList>
            <person name="Ngo T.-E."/>
        </authorList>
    </citation>
    <scope>NUCLEOTIDE SEQUENCE</scope>
    <source>
        <strain evidence="2">JHB</strain>
    </source>
</reference>
<dbReference type="Proteomes" id="UP000176944">
    <property type="component" value="Chromosome"/>
</dbReference>
<organism evidence="2">
    <name type="scientific">Moorena producens (strain JHB)</name>
    <dbReference type="NCBI Taxonomy" id="1454205"/>
    <lineage>
        <taxon>Bacteria</taxon>
        <taxon>Bacillati</taxon>
        <taxon>Cyanobacteriota</taxon>
        <taxon>Cyanophyceae</taxon>
        <taxon>Coleofasciculales</taxon>
        <taxon>Coleofasciculaceae</taxon>
        <taxon>Moorena</taxon>
    </lineage>
</organism>
<accession>A0A9Q9SSJ2</accession>
<name>A0A9Q9SSJ2_MOOP1</name>
<keyword evidence="1" id="KW-0812">Transmembrane</keyword>
<sequence>MSFCIGQQNSEYISNRGLGGGFILPIAYCLLPIASYLLPAPCSLLPN</sequence>
<gene>
    <name evidence="2" type="ORF">BJP36_41550</name>
</gene>
<protein>
    <submittedName>
        <fullName evidence="2">Uncharacterized protein</fullName>
    </submittedName>
</protein>
<keyword evidence="1" id="KW-1133">Transmembrane helix</keyword>
<dbReference type="AlphaFoldDB" id="A0A9Q9SSJ2"/>
<proteinExistence type="predicted"/>
<dbReference type="EMBL" id="CP017708">
    <property type="protein sequence ID" value="WAN68850.1"/>
    <property type="molecule type" value="Genomic_DNA"/>
</dbReference>
<keyword evidence="1" id="KW-0472">Membrane</keyword>